<organism evidence="3 4">
    <name type="scientific">Cephalotus follicularis</name>
    <name type="common">Albany pitcher plant</name>
    <dbReference type="NCBI Taxonomy" id="3775"/>
    <lineage>
        <taxon>Eukaryota</taxon>
        <taxon>Viridiplantae</taxon>
        <taxon>Streptophyta</taxon>
        <taxon>Embryophyta</taxon>
        <taxon>Tracheophyta</taxon>
        <taxon>Spermatophyta</taxon>
        <taxon>Magnoliopsida</taxon>
        <taxon>eudicotyledons</taxon>
        <taxon>Gunneridae</taxon>
        <taxon>Pentapetalae</taxon>
        <taxon>rosids</taxon>
        <taxon>fabids</taxon>
        <taxon>Oxalidales</taxon>
        <taxon>Cephalotaceae</taxon>
        <taxon>Cephalotus</taxon>
    </lineage>
</organism>
<evidence type="ECO:0000256" key="2">
    <source>
        <dbReference type="SAM" id="Phobius"/>
    </source>
</evidence>
<dbReference type="InParanoid" id="A0A1Q3CDM8"/>
<feature type="compositionally biased region" description="Polar residues" evidence="1">
    <location>
        <begin position="79"/>
        <end position="95"/>
    </location>
</feature>
<feature type="compositionally biased region" description="Low complexity" evidence="1">
    <location>
        <begin position="44"/>
        <end position="54"/>
    </location>
</feature>
<keyword evidence="2" id="KW-0472">Membrane</keyword>
<dbReference type="PANTHER" id="PTHR35469">
    <property type="entry name" value="TRANSMEMBRANE PROTEIN"/>
    <property type="match status" value="1"/>
</dbReference>
<comment type="caution">
    <text evidence="3">The sequence shown here is derived from an EMBL/GenBank/DDBJ whole genome shotgun (WGS) entry which is preliminary data.</text>
</comment>
<dbReference type="AlphaFoldDB" id="A0A1Q3CDM8"/>
<feature type="non-terminal residue" evidence="3">
    <location>
        <position position="1"/>
    </location>
</feature>
<keyword evidence="2" id="KW-1133">Transmembrane helix</keyword>
<gene>
    <name evidence="3" type="ORF">CFOL_v3_21812</name>
</gene>
<dbReference type="FunCoup" id="A0A1Q3CDM8">
    <property type="interactions" value="1506"/>
</dbReference>
<keyword evidence="2" id="KW-0812">Transmembrane</keyword>
<dbReference type="OrthoDB" id="1922492at2759"/>
<evidence type="ECO:0000313" key="3">
    <source>
        <dbReference type="EMBL" id="GAV78344.1"/>
    </source>
</evidence>
<feature type="region of interest" description="Disordered" evidence="1">
    <location>
        <begin position="1"/>
        <end position="95"/>
    </location>
</feature>
<reference evidence="4" key="1">
    <citation type="submission" date="2016-04" db="EMBL/GenBank/DDBJ databases">
        <title>Cephalotus genome sequencing.</title>
        <authorList>
            <person name="Fukushima K."/>
            <person name="Hasebe M."/>
            <person name="Fang X."/>
        </authorList>
    </citation>
    <scope>NUCLEOTIDE SEQUENCE [LARGE SCALE GENOMIC DNA]</scope>
    <source>
        <strain evidence="4">cv. St1</strain>
    </source>
</reference>
<feature type="transmembrane region" description="Helical" evidence="2">
    <location>
        <begin position="197"/>
        <end position="216"/>
    </location>
</feature>
<sequence>TMASNSREGRRRKIVERGSDRLALITGRIQSVPPPSSSPPPPLDSSLPLPHPFSQITFSSNGEDEPFGSTLLKRDRVSDANQTNTDDGGSSVESTLHGTSIEAAEAPALEDSVKAMPSLISSTDRDSSISTLDSEQVVEQQKHQKGIYSPKHISSCIAASESARLYCSATVALLVVLSYLGFPILRSNFIKSIISWSPLYLVLLTNITIVLARLLFGNQRGFERSIGEKNKNTLSDGYGWAEQASKVLEVVLVIQKAMNAVFMDCSVYAVIVICGLSFT</sequence>
<dbReference type="EMBL" id="BDDD01001777">
    <property type="protein sequence ID" value="GAV78344.1"/>
    <property type="molecule type" value="Genomic_DNA"/>
</dbReference>
<protein>
    <submittedName>
        <fullName evidence="3">Uncharacterized protein</fullName>
    </submittedName>
</protein>
<proteinExistence type="predicted"/>
<name>A0A1Q3CDM8_CEPFO</name>
<dbReference type="Proteomes" id="UP000187406">
    <property type="component" value="Unassembled WGS sequence"/>
</dbReference>
<dbReference type="STRING" id="3775.A0A1Q3CDM8"/>
<accession>A0A1Q3CDM8</accession>
<evidence type="ECO:0000313" key="4">
    <source>
        <dbReference type="Proteomes" id="UP000187406"/>
    </source>
</evidence>
<feature type="transmembrane region" description="Helical" evidence="2">
    <location>
        <begin position="165"/>
        <end position="185"/>
    </location>
</feature>
<evidence type="ECO:0000256" key="1">
    <source>
        <dbReference type="SAM" id="MobiDB-lite"/>
    </source>
</evidence>
<dbReference type="PANTHER" id="PTHR35469:SF4">
    <property type="entry name" value="TRANSMEMBRANE PROTEIN"/>
    <property type="match status" value="1"/>
</dbReference>
<keyword evidence="4" id="KW-1185">Reference proteome</keyword>
<feature type="compositionally biased region" description="Pro residues" evidence="1">
    <location>
        <begin position="32"/>
        <end position="43"/>
    </location>
</feature>